<name>A0A835VAH4_VANPL</name>
<reference evidence="5 6" key="1">
    <citation type="journal article" date="2020" name="Nat. Food">
        <title>A phased Vanilla planifolia genome enables genetic improvement of flavour and production.</title>
        <authorList>
            <person name="Hasing T."/>
            <person name="Tang H."/>
            <person name="Brym M."/>
            <person name="Khazi F."/>
            <person name="Huang T."/>
            <person name="Chambers A.H."/>
        </authorList>
    </citation>
    <scope>NUCLEOTIDE SEQUENCE [LARGE SCALE GENOMIC DNA]</scope>
    <source>
        <tissue evidence="4">Leaf</tissue>
    </source>
</reference>
<dbReference type="CDD" id="cd07816">
    <property type="entry name" value="Bet_v1-like"/>
    <property type="match status" value="1"/>
</dbReference>
<dbReference type="GO" id="GO:0006952">
    <property type="term" value="P:defense response"/>
    <property type="evidence" value="ECO:0007669"/>
    <property type="project" value="InterPro"/>
</dbReference>
<comment type="caution">
    <text evidence="4">The sequence shown here is derived from an EMBL/GenBank/DDBJ whole genome shotgun (WGS) entry which is preliminary data.</text>
</comment>
<keyword evidence="5" id="KW-1185">Reference proteome</keyword>
<dbReference type="SMART" id="SM01037">
    <property type="entry name" value="Bet_v_1"/>
    <property type="match status" value="1"/>
</dbReference>
<dbReference type="Gene3D" id="3.30.530.20">
    <property type="match status" value="1"/>
</dbReference>
<dbReference type="OrthoDB" id="1880172at2759"/>
<evidence type="ECO:0000256" key="1">
    <source>
        <dbReference type="ARBA" id="ARBA00009744"/>
    </source>
</evidence>
<proteinExistence type="inferred from homology"/>
<dbReference type="GO" id="GO:0005737">
    <property type="term" value="C:cytoplasm"/>
    <property type="evidence" value="ECO:0007669"/>
    <property type="project" value="TreeGrafter"/>
</dbReference>
<dbReference type="PRINTS" id="PR00634">
    <property type="entry name" value="BETALLERGEN"/>
</dbReference>
<dbReference type="Proteomes" id="UP000639772">
    <property type="component" value="Chromosome 3"/>
</dbReference>
<dbReference type="PANTHER" id="PTHR31213:SF201">
    <property type="entry name" value="OS03G0300400 PROTEIN"/>
    <property type="match status" value="1"/>
</dbReference>
<evidence type="ECO:0000313" key="6">
    <source>
        <dbReference type="Proteomes" id="UP000639772"/>
    </source>
</evidence>
<dbReference type="SUPFAM" id="SSF55961">
    <property type="entry name" value="Bet v1-like"/>
    <property type="match status" value="1"/>
</dbReference>
<dbReference type="InterPro" id="IPR050279">
    <property type="entry name" value="Plant_def-hormone_signal"/>
</dbReference>
<dbReference type="InterPro" id="IPR024949">
    <property type="entry name" value="Bet_v_I_allergen"/>
</dbReference>
<protein>
    <recommendedName>
        <fullName evidence="2">Bet v I/Major latex protein domain-containing protein</fullName>
    </recommendedName>
</protein>
<dbReference type="InterPro" id="IPR023393">
    <property type="entry name" value="START-like_dom_sf"/>
</dbReference>
<sequence>MVSGSFSKETPLSVPIDRLWKARILDAHNLLPKIFPAFISSVEIIEGDGGIGTVGKVNLTEVVGGYDFVKSKIEELDNEKHIVKESVVEGGLIGTKLNSYTLEHRFEEGGEGKTVERLTVEYESLDETPLSPEEQSQIAGRLSGVTKAVEGYLLANPTAYV</sequence>
<evidence type="ECO:0000259" key="2">
    <source>
        <dbReference type="SMART" id="SM01037"/>
    </source>
</evidence>
<accession>A0A835VAH4</accession>
<dbReference type="InterPro" id="IPR000916">
    <property type="entry name" value="Bet_v_I/MLP"/>
</dbReference>
<dbReference type="AlphaFoldDB" id="A0A835VAH4"/>
<evidence type="ECO:0000313" key="4">
    <source>
        <dbReference type="EMBL" id="KAG0489775.1"/>
    </source>
</evidence>
<dbReference type="EMBL" id="JADCNM010000003">
    <property type="protein sequence ID" value="KAG0489775.1"/>
    <property type="molecule type" value="Genomic_DNA"/>
</dbReference>
<dbReference type="GO" id="GO:0005634">
    <property type="term" value="C:nucleus"/>
    <property type="evidence" value="ECO:0007669"/>
    <property type="project" value="TreeGrafter"/>
</dbReference>
<gene>
    <name evidence="4" type="ORF">HPP92_006638</name>
    <name evidence="3" type="ORF">HPP92_006905</name>
</gene>
<dbReference type="Proteomes" id="UP000636800">
    <property type="component" value="Chromosome 3"/>
</dbReference>
<dbReference type="GO" id="GO:0004864">
    <property type="term" value="F:protein phosphatase inhibitor activity"/>
    <property type="evidence" value="ECO:0007669"/>
    <property type="project" value="InterPro"/>
</dbReference>
<dbReference type="GO" id="GO:0038023">
    <property type="term" value="F:signaling receptor activity"/>
    <property type="evidence" value="ECO:0007669"/>
    <property type="project" value="InterPro"/>
</dbReference>
<organism evidence="4 6">
    <name type="scientific">Vanilla planifolia</name>
    <name type="common">Vanilla</name>
    <dbReference type="NCBI Taxonomy" id="51239"/>
    <lineage>
        <taxon>Eukaryota</taxon>
        <taxon>Viridiplantae</taxon>
        <taxon>Streptophyta</taxon>
        <taxon>Embryophyta</taxon>
        <taxon>Tracheophyta</taxon>
        <taxon>Spermatophyta</taxon>
        <taxon>Magnoliopsida</taxon>
        <taxon>Liliopsida</taxon>
        <taxon>Asparagales</taxon>
        <taxon>Orchidaceae</taxon>
        <taxon>Vanilloideae</taxon>
        <taxon>Vanilleae</taxon>
        <taxon>Vanilla</taxon>
    </lineage>
</organism>
<dbReference type="FunFam" id="3.30.530.20:FF:000007">
    <property type="entry name" value="Major pollen allergen Bet v 1-A"/>
    <property type="match status" value="1"/>
</dbReference>
<evidence type="ECO:0000313" key="3">
    <source>
        <dbReference type="EMBL" id="KAG0488094.1"/>
    </source>
</evidence>
<dbReference type="Pfam" id="PF00407">
    <property type="entry name" value="Bet_v_1"/>
    <property type="match status" value="1"/>
</dbReference>
<dbReference type="GO" id="GO:0009738">
    <property type="term" value="P:abscisic acid-activated signaling pathway"/>
    <property type="evidence" value="ECO:0007669"/>
    <property type="project" value="InterPro"/>
</dbReference>
<comment type="similarity">
    <text evidence="1">Belongs to the BetVI family.</text>
</comment>
<dbReference type="GO" id="GO:0010427">
    <property type="term" value="F:abscisic acid binding"/>
    <property type="evidence" value="ECO:0007669"/>
    <property type="project" value="InterPro"/>
</dbReference>
<dbReference type="PANTHER" id="PTHR31213">
    <property type="entry name" value="OS08G0374000 PROTEIN-RELATED"/>
    <property type="match status" value="1"/>
</dbReference>
<dbReference type="EMBL" id="JADCNL010000003">
    <property type="protein sequence ID" value="KAG0488094.1"/>
    <property type="molecule type" value="Genomic_DNA"/>
</dbReference>
<feature type="domain" description="Bet v I/Major latex protein" evidence="2">
    <location>
        <begin position="1"/>
        <end position="156"/>
    </location>
</feature>
<evidence type="ECO:0000313" key="5">
    <source>
        <dbReference type="Proteomes" id="UP000636800"/>
    </source>
</evidence>